<evidence type="ECO:0000313" key="6">
    <source>
        <dbReference type="Proteomes" id="UP000632377"/>
    </source>
</evidence>
<dbReference type="SUPFAM" id="SSF46785">
    <property type="entry name" value="Winged helix' DNA-binding domain"/>
    <property type="match status" value="1"/>
</dbReference>
<evidence type="ECO:0000256" key="3">
    <source>
        <dbReference type="ARBA" id="ARBA00023163"/>
    </source>
</evidence>
<evidence type="ECO:0000256" key="1">
    <source>
        <dbReference type="ARBA" id="ARBA00023015"/>
    </source>
</evidence>
<name>A0ABS1TGT5_9CLOT</name>
<comment type="caution">
    <text evidence="5">The sequence shown here is derived from an EMBL/GenBank/DDBJ whole genome shotgun (WGS) entry which is preliminary data.</text>
</comment>
<keyword evidence="3" id="KW-0804">Transcription</keyword>
<dbReference type="InterPro" id="IPR036390">
    <property type="entry name" value="WH_DNA-bd_sf"/>
</dbReference>
<dbReference type="PANTHER" id="PTHR38445">
    <property type="entry name" value="HTH-TYPE TRANSCRIPTIONAL REPRESSOR YTRA"/>
    <property type="match status" value="1"/>
</dbReference>
<dbReference type="CDD" id="cd07377">
    <property type="entry name" value="WHTH_GntR"/>
    <property type="match status" value="1"/>
</dbReference>
<feature type="domain" description="HTH gntR-type" evidence="4">
    <location>
        <begin position="9"/>
        <end position="77"/>
    </location>
</feature>
<evidence type="ECO:0000256" key="2">
    <source>
        <dbReference type="ARBA" id="ARBA00023125"/>
    </source>
</evidence>
<gene>
    <name evidence="5" type="ORF">JK636_21500</name>
</gene>
<organism evidence="5 6">
    <name type="scientific">Clostridium rhizosphaerae</name>
    <dbReference type="NCBI Taxonomy" id="2803861"/>
    <lineage>
        <taxon>Bacteria</taxon>
        <taxon>Bacillati</taxon>
        <taxon>Bacillota</taxon>
        <taxon>Clostridia</taxon>
        <taxon>Eubacteriales</taxon>
        <taxon>Clostridiaceae</taxon>
        <taxon>Clostridium</taxon>
    </lineage>
</organism>
<dbReference type="SMART" id="SM00345">
    <property type="entry name" value="HTH_GNTR"/>
    <property type="match status" value="1"/>
</dbReference>
<dbReference type="InterPro" id="IPR000524">
    <property type="entry name" value="Tscrpt_reg_HTH_GntR"/>
</dbReference>
<keyword evidence="1" id="KW-0805">Transcription regulation</keyword>
<sequence>MKLSEDDIRPIYLQISEGIKDDILKGLLNEEDQVPSTNQLVSLYKINPATAAKGINTLVEEGIIYKKRGIGMFIASGAKSEIIKTRKKVFFDEYVLKLMSEAQKLNIPKESIIEMINDADIYLKQ</sequence>
<evidence type="ECO:0000313" key="5">
    <source>
        <dbReference type="EMBL" id="MBL4938292.1"/>
    </source>
</evidence>
<dbReference type="RefSeq" id="WP_202751015.1">
    <property type="nucleotide sequence ID" value="NZ_JAESWC010000018.1"/>
</dbReference>
<protein>
    <submittedName>
        <fullName evidence="5">GntR family transcriptional regulator</fullName>
    </submittedName>
</protein>
<evidence type="ECO:0000259" key="4">
    <source>
        <dbReference type="PROSITE" id="PS50949"/>
    </source>
</evidence>
<accession>A0ABS1TGT5</accession>
<dbReference type="PANTHER" id="PTHR38445:SF10">
    <property type="entry name" value="GNTR-FAMILY TRANSCRIPTIONAL REGULATOR"/>
    <property type="match status" value="1"/>
</dbReference>
<dbReference type="Proteomes" id="UP000632377">
    <property type="component" value="Unassembled WGS sequence"/>
</dbReference>
<dbReference type="EMBL" id="JAESWC010000018">
    <property type="protein sequence ID" value="MBL4938292.1"/>
    <property type="molecule type" value="Genomic_DNA"/>
</dbReference>
<reference evidence="5 6" key="1">
    <citation type="submission" date="2021-01" db="EMBL/GenBank/DDBJ databases">
        <title>Genome public.</title>
        <authorList>
            <person name="Liu C."/>
            <person name="Sun Q."/>
        </authorList>
    </citation>
    <scope>NUCLEOTIDE SEQUENCE [LARGE SCALE GENOMIC DNA]</scope>
    <source>
        <strain evidence="5 6">YIM B02515</strain>
    </source>
</reference>
<keyword evidence="2" id="KW-0238">DNA-binding</keyword>
<dbReference type="InterPro" id="IPR036388">
    <property type="entry name" value="WH-like_DNA-bd_sf"/>
</dbReference>
<proteinExistence type="predicted"/>
<keyword evidence="6" id="KW-1185">Reference proteome</keyword>
<dbReference type="Gene3D" id="1.10.10.10">
    <property type="entry name" value="Winged helix-like DNA-binding domain superfamily/Winged helix DNA-binding domain"/>
    <property type="match status" value="1"/>
</dbReference>
<dbReference type="PROSITE" id="PS50949">
    <property type="entry name" value="HTH_GNTR"/>
    <property type="match status" value="1"/>
</dbReference>
<dbReference type="Pfam" id="PF00392">
    <property type="entry name" value="GntR"/>
    <property type="match status" value="1"/>
</dbReference>